<dbReference type="Pfam" id="PF08447">
    <property type="entry name" value="PAS_3"/>
    <property type="match status" value="1"/>
</dbReference>
<organism evidence="8 9">
    <name type="scientific">Natronolimnobius baerhuensis</name>
    <dbReference type="NCBI Taxonomy" id="253108"/>
    <lineage>
        <taxon>Archaea</taxon>
        <taxon>Methanobacteriati</taxon>
        <taxon>Methanobacteriota</taxon>
        <taxon>Stenosarchaea group</taxon>
        <taxon>Halobacteria</taxon>
        <taxon>Halobacteriales</taxon>
        <taxon>Natrialbaceae</taxon>
        <taxon>Natronolimnobius</taxon>
    </lineage>
</organism>
<dbReference type="PANTHER" id="PTHR34236">
    <property type="entry name" value="DIMETHYL SULFOXIDE REDUCTASE TRANSCRIPTIONAL ACTIVATOR"/>
    <property type="match status" value="1"/>
</dbReference>
<dbReference type="InterPro" id="IPR000014">
    <property type="entry name" value="PAS"/>
</dbReference>
<dbReference type="PROSITE" id="PS50112">
    <property type="entry name" value="PAS"/>
    <property type="match status" value="1"/>
</dbReference>
<dbReference type="Pfam" id="PF15915">
    <property type="entry name" value="BAT"/>
    <property type="match status" value="1"/>
</dbReference>
<evidence type="ECO:0000256" key="2">
    <source>
        <dbReference type="ARBA" id="ARBA00022777"/>
    </source>
</evidence>
<dbReference type="Gene3D" id="3.30.450.20">
    <property type="entry name" value="PAS domain"/>
    <property type="match status" value="2"/>
</dbReference>
<evidence type="ECO:0000256" key="3">
    <source>
        <dbReference type="ARBA" id="ARBA00023015"/>
    </source>
</evidence>
<name>A0A202ECQ2_9EURY</name>
<evidence type="ECO:0000256" key="5">
    <source>
        <dbReference type="SAM" id="Coils"/>
    </source>
</evidence>
<dbReference type="Pfam" id="PF13188">
    <property type="entry name" value="PAS_8"/>
    <property type="match status" value="1"/>
</dbReference>
<keyword evidence="5" id="KW-0175">Coiled coil</keyword>
<dbReference type="SUPFAM" id="SSF55785">
    <property type="entry name" value="PYP-like sensor domain (PAS domain)"/>
    <property type="match status" value="2"/>
</dbReference>
<gene>
    <name evidence="8" type="ORF">B2G88_04225</name>
</gene>
<dbReference type="Proteomes" id="UP000196084">
    <property type="component" value="Unassembled WGS sequence"/>
</dbReference>
<dbReference type="RefSeq" id="WP_087714058.1">
    <property type="nucleotide sequence ID" value="NZ_MWPH01000001.1"/>
</dbReference>
<evidence type="ECO:0000259" key="7">
    <source>
        <dbReference type="PROSITE" id="PS50112"/>
    </source>
</evidence>
<dbReference type="Pfam" id="PF04967">
    <property type="entry name" value="HTH_10"/>
    <property type="match status" value="1"/>
</dbReference>
<dbReference type="Pfam" id="PF13185">
    <property type="entry name" value="GAF_2"/>
    <property type="match status" value="1"/>
</dbReference>
<evidence type="ECO:0000256" key="6">
    <source>
        <dbReference type="SAM" id="MobiDB-lite"/>
    </source>
</evidence>
<reference evidence="8 9" key="1">
    <citation type="submission" date="2017-02" db="EMBL/GenBank/DDBJ databases">
        <title>Natronthermophilus aegyptiacus gen. nov.,sp. nov., an aerobic, extremely halophilic alkalithermophilic archaeon isolated from the athalassohaline Wadi An Natrun, Egypt.</title>
        <authorList>
            <person name="Zhao B."/>
        </authorList>
    </citation>
    <scope>NUCLEOTIDE SEQUENCE [LARGE SCALE GENOMIC DNA]</scope>
    <source>
        <strain evidence="8 9">CGMCC 1.3597</strain>
    </source>
</reference>
<feature type="domain" description="PAS" evidence="7">
    <location>
        <begin position="151"/>
        <end position="214"/>
    </location>
</feature>
<evidence type="ECO:0000313" key="9">
    <source>
        <dbReference type="Proteomes" id="UP000196084"/>
    </source>
</evidence>
<evidence type="ECO:0000313" key="8">
    <source>
        <dbReference type="EMBL" id="OVE86011.1"/>
    </source>
</evidence>
<accession>A0A202ECQ2</accession>
<dbReference type="PANTHER" id="PTHR34236:SF1">
    <property type="entry name" value="DIMETHYL SULFOXIDE REDUCTASE TRANSCRIPTIONAL ACTIVATOR"/>
    <property type="match status" value="1"/>
</dbReference>
<dbReference type="SMART" id="SM00091">
    <property type="entry name" value="PAS"/>
    <property type="match status" value="2"/>
</dbReference>
<protein>
    <recommendedName>
        <fullName evidence="7">PAS domain-containing protein</fullName>
    </recommendedName>
</protein>
<feature type="compositionally biased region" description="Basic and acidic residues" evidence="6">
    <location>
        <begin position="273"/>
        <end position="287"/>
    </location>
</feature>
<feature type="region of interest" description="Disordered" evidence="6">
    <location>
        <begin position="137"/>
        <end position="156"/>
    </location>
</feature>
<keyword evidence="3" id="KW-0805">Transcription regulation</keyword>
<dbReference type="Gene3D" id="3.30.450.40">
    <property type="match status" value="1"/>
</dbReference>
<dbReference type="NCBIfam" id="TIGR00229">
    <property type="entry name" value="sensory_box"/>
    <property type="match status" value="1"/>
</dbReference>
<dbReference type="GO" id="GO:0016301">
    <property type="term" value="F:kinase activity"/>
    <property type="evidence" value="ECO:0007669"/>
    <property type="project" value="UniProtKB-KW"/>
</dbReference>
<keyword evidence="9" id="KW-1185">Reference proteome</keyword>
<dbReference type="EMBL" id="MWPH01000001">
    <property type="protein sequence ID" value="OVE86011.1"/>
    <property type="molecule type" value="Genomic_DNA"/>
</dbReference>
<dbReference type="SUPFAM" id="SSF52172">
    <property type="entry name" value="CheY-like"/>
    <property type="match status" value="1"/>
</dbReference>
<sequence>MSDGTVRPAGDVLRVLVVGDSRRIETAIQALSSTFDPASLVREQTIGGARERLADADAGIDDPVHCLVCEFGSDRTSLDDSQLQTLEAETDVPIITVTDGADIAAIDRALEAGATDIVNPGDSRALVATRVRNAARQYQRADSRDGRRSESERRSETVLEHADALVFVLTADGSITYASPAVESRLGYTSSELERTSLEHIVHPDDRERVLNTVAAISSEPLGSSERTVVRVGDGADSWRRVELTCSNRLADPDVAGIVVTATATTTETATDALERNDSPSDHDRAPVADAAETDVDTEIEAGTHERLSLLESAIDALEDGIAILEDETIRLVNGSLVDLTGERSLIGEGLEELFEADLAKTIRERARSPVVRWMEPVRGELRTDNELIPVDVVVTPLPDEDDRTLCLVRDRRDSPAAILETLTETLEELREATARSHVAQSVANGIRSCVGAELAVWYRLESETLSAAAVATADEQPPVELPPLDREGVETDHLAVDSPTVFDRVALESLLEHAGIRAERVLVVPIGDRGVVLATHSDPMAFEALDFGPPRALADAATVSLARLKAETQARDCQRARERLEATLARERQVRSIERDLLRAETRVDVETRLCEGLVSLTEGPKIDLAWVGRVATGSETVSARTWAGDDGDFLESLTVTVDPRAGSPTGQTAATRDSTVVGDLESVVRDPDRESVPALEQALEHGMRSMVSVPIGNGDFQYGTLTAYATQPAAFDDALRSTCDHLAQVAGYAIGALERKQALLADSLAELEIIVRDESEPLSALARRLDSRIDVRSVVPRSGGGSTVYCTILEADPNALNSIVDALEAVEAVRFVGDTSDESDTSDASQPTPIELTLADSTVAETLAEYGGVLRSITPADAQSRLVIDLSSTVDVRAFVRTIERTHPGTELLARRERDRSTPSARAFDTELRDRLSERQLRTLEAAYYGGFFDWPRESTGEDVAESLGISQPTFSRHLRVAQRKLFELLFDERTDER</sequence>
<dbReference type="SUPFAM" id="SSF55781">
    <property type="entry name" value="GAF domain-like"/>
    <property type="match status" value="2"/>
</dbReference>
<dbReference type="InterPro" id="IPR029016">
    <property type="entry name" value="GAF-like_dom_sf"/>
</dbReference>
<dbReference type="OrthoDB" id="186758at2157"/>
<evidence type="ECO:0000256" key="4">
    <source>
        <dbReference type="ARBA" id="ARBA00023163"/>
    </source>
</evidence>
<feature type="compositionally biased region" description="Basic and acidic residues" evidence="6">
    <location>
        <begin position="139"/>
        <end position="156"/>
    </location>
</feature>
<keyword evidence="2" id="KW-0418">Kinase</keyword>
<proteinExistence type="predicted"/>
<dbReference type="InterPro" id="IPR031803">
    <property type="entry name" value="BAT_GAF/HTH-assoc"/>
</dbReference>
<comment type="caution">
    <text evidence="8">The sequence shown here is derived from an EMBL/GenBank/DDBJ whole genome shotgun (WGS) entry which is preliminary data.</text>
</comment>
<feature type="region of interest" description="Disordered" evidence="6">
    <location>
        <begin position="269"/>
        <end position="294"/>
    </location>
</feature>
<keyword evidence="1" id="KW-0808">Transferase</keyword>
<dbReference type="CDD" id="cd00130">
    <property type="entry name" value="PAS"/>
    <property type="match status" value="1"/>
</dbReference>
<dbReference type="InterPro" id="IPR035965">
    <property type="entry name" value="PAS-like_dom_sf"/>
</dbReference>
<dbReference type="InterPro" id="IPR003018">
    <property type="entry name" value="GAF"/>
</dbReference>
<keyword evidence="4" id="KW-0804">Transcription</keyword>
<feature type="coiled-coil region" evidence="5">
    <location>
        <begin position="564"/>
        <end position="591"/>
    </location>
</feature>
<dbReference type="InterPro" id="IPR013655">
    <property type="entry name" value="PAS_fold_3"/>
</dbReference>
<dbReference type="InterPro" id="IPR007050">
    <property type="entry name" value="HTH_bacterioopsin"/>
</dbReference>
<evidence type="ECO:0000256" key="1">
    <source>
        <dbReference type="ARBA" id="ARBA00022679"/>
    </source>
</evidence>
<dbReference type="AlphaFoldDB" id="A0A202ECQ2"/>
<dbReference type="InterPro" id="IPR011006">
    <property type="entry name" value="CheY-like_superfamily"/>
</dbReference>